<accession>A0A2S9TLS2</accession>
<proteinExistence type="predicted"/>
<gene>
    <name evidence="3" type="ORF">CJ668_09945</name>
</gene>
<evidence type="ECO:0000259" key="2">
    <source>
        <dbReference type="Pfam" id="PF01569"/>
    </source>
</evidence>
<dbReference type="SUPFAM" id="SSF48317">
    <property type="entry name" value="Acid phosphatase/Vanadium-dependent haloperoxidase"/>
    <property type="match status" value="1"/>
</dbReference>
<keyword evidence="1" id="KW-0472">Membrane</keyword>
<name>A0A2S9TLS2_9BACT</name>
<feature type="transmembrane region" description="Helical" evidence="1">
    <location>
        <begin position="202"/>
        <end position="224"/>
    </location>
</feature>
<reference evidence="3 4" key="1">
    <citation type="submission" date="2017-09" db="EMBL/GenBank/DDBJ databases">
        <title>Reassesment of A. cryaerophilus.</title>
        <authorList>
            <person name="Perez-Cataluna A."/>
            <person name="Collado L."/>
            <person name="Salgado O."/>
            <person name="Lefinanco V."/>
            <person name="Figueras M.J."/>
        </authorList>
    </citation>
    <scope>NUCLEOTIDE SEQUENCE [LARGE SCALE GENOMIC DNA]</scope>
    <source>
        <strain evidence="3 4">LMG 10229</strain>
    </source>
</reference>
<dbReference type="Gene3D" id="1.20.144.10">
    <property type="entry name" value="Phosphatidic acid phosphatase type 2/haloperoxidase"/>
    <property type="match status" value="1"/>
</dbReference>
<feature type="domain" description="Phosphatidic acid phosphatase type 2/haloperoxidase" evidence="2">
    <location>
        <begin position="95"/>
        <end position="223"/>
    </location>
</feature>
<evidence type="ECO:0000313" key="4">
    <source>
        <dbReference type="Proteomes" id="UP000238811"/>
    </source>
</evidence>
<dbReference type="InterPro" id="IPR036938">
    <property type="entry name" value="PAP2/HPO_sf"/>
</dbReference>
<sequence length="234" mass="26825">MKLEKSTKQIIFTAFLLLAVILIFQFTDFDIEFQSIFYNFETKSWILSQDNYLADLIFYSGFKKIFIIFASIILLLSILSFFKRIKILEKYKKGLLIVCLSTILVPSLASLKSVTNVPCPINIIEFGGDSIDVKILESYPKDYIQEKKQRCWPAGHATMGFSLMALYFLFKKPRNQKIALAFGVTVGVLTGGYKILIGDHFLSHTLVTMILAWLVILIIHKLTIRENFEKSTKI</sequence>
<keyword evidence="1" id="KW-1133">Transmembrane helix</keyword>
<feature type="transmembrane region" description="Helical" evidence="1">
    <location>
        <begin position="94"/>
        <end position="111"/>
    </location>
</feature>
<feature type="transmembrane region" description="Helical" evidence="1">
    <location>
        <begin position="152"/>
        <end position="170"/>
    </location>
</feature>
<dbReference type="AlphaFoldDB" id="A0A2S9TLS2"/>
<organism evidence="3 4">
    <name type="scientific">Aliarcobacter cryaerophilus</name>
    <dbReference type="NCBI Taxonomy" id="28198"/>
    <lineage>
        <taxon>Bacteria</taxon>
        <taxon>Pseudomonadati</taxon>
        <taxon>Campylobacterota</taxon>
        <taxon>Epsilonproteobacteria</taxon>
        <taxon>Campylobacterales</taxon>
        <taxon>Arcobacteraceae</taxon>
        <taxon>Aliarcobacter</taxon>
    </lineage>
</organism>
<comment type="caution">
    <text evidence="3">The sequence shown here is derived from an EMBL/GenBank/DDBJ whole genome shotgun (WGS) entry which is preliminary data.</text>
</comment>
<dbReference type="EMBL" id="NXGD01000012">
    <property type="protein sequence ID" value="PRM99796.1"/>
    <property type="molecule type" value="Genomic_DNA"/>
</dbReference>
<evidence type="ECO:0000313" key="3">
    <source>
        <dbReference type="EMBL" id="PRM99796.1"/>
    </source>
</evidence>
<dbReference type="CDD" id="cd03396">
    <property type="entry name" value="PAP2_like_6"/>
    <property type="match status" value="1"/>
</dbReference>
<evidence type="ECO:0000256" key="1">
    <source>
        <dbReference type="SAM" id="Phobius"/>
    </source>
</evidence>
<protein>
    <submittedName>
        <fullName evidence="3">Phosphoesterase</fullName>
    </submittedName>
</protein>
<keyword evidence="1" id="KW-0812">Transmembrane</keyword>
<dbReference type="Proteomes" id="UP000238811">
    <property type="component" value="Unassembled WGS sequence"/>
</dbReference>
<feature type="transmembrane region" description="Helical" evidence="1">
    <location>
        <begin position="65"/>
        <end position="82"/>
    </location>
</feature>
<feature type="transmembrane region" description="Helical" evidence="1">
    <location>
        <begin position="9"/>
        <end position="27"/>
    </location>
</feature>
<feature type="transmembrane region" description="Helical" evidence="1">
    <location>
        <begin position="177"/>
        <end position="196"/>
    </location>
</feature>
<dbReference type="Pfam" id="PF01569">
    <property type="entry name" value="PAP2"/>
    <property type="match status" value="1"/>
</dbReference>
<dbReference type="InterPro" id="IPR000326">
    <property type="entry name" value="PAP2/HPO"/>
</dbReference>